<dbReference type="Proteomes" id="UP000234881">
    <property type="component" value="Unassembled WGS sequence"/>
</dbReference>
<dbReference type="GO" id="GO:0042121">
    <property type="term" value="P:alginic acid biosynthetic process"/>
    <property type="evidence" value="ECO:0007669"/>
    <property type="project" value="UniProtKB-KW"/>
</dbReference>
<comment type="caution">
    <text evidence="15">The sequence shown here is derived from an EMBL/GenBank/DDBJ whole genome shotgun (WGS) entry which is preliminary data.</text>
</comment>
<feature type="transmembrane region" description="Helical" evidence="14">
    <location>
        <begin position="155"/>
        <end position="174"/>
    </location>
</feature>
<keyword evidence="8" id="KW-0016">Alginate biosynthesis</keyword>
<feature type="transmembrane region" description="Helical" evidence="14">
    <location>
        <begin position="46"/>
        <end position="66"/>
    </location>
</feature>
<feature type="transmembrane region" description="Helical" evidence="14">
    <location>
        <begin position="359"/>
        <end position="379"/>
    </location>
</feature>
<dbReference type="PANTHER" id="PTHR13285:SF23">
    <property type="entry name" value="TEICHOIC ACID D-ALANYLTRANSFERASE"/>
    <property type="match status" value="1"/>
</dbReference>
<evidence type="ECO:0000256" key="5">
    <source>
        <dbReference type="ARBA" id="ARBA00022475"/>
    </source>
</evidence>
<gene>
    <name evidence="15" type="ORF">C0081_11300</name>
</gene>
<evidence type="ECO:0000256" key="2">
    <source>
        <dbReference type="ARBA" id="ARBA00005182"/>
    </source>
</evidence>
<feature type="transmembrane region" description="Helical" evidence="14">
    <location>
        <begin position="195"/>
        <end position="214"/>
    </location>
</feature>
<dbReference type="PIRSF" id="PIRSF016636">
    <property type="entry name" value="AlgI_DltB"/>
    <property type="match status" value="1"/>
</dbReference>
<comment type="similarity">
    <text evidence="3 13">Belongs to the membrane-bound acyltransferase family.</text>
</comment>
<keyword evidence="7 14" id="KW-0812">Transmembrane</keyword>
<comment type="pathway">
    <text evidence="2">Glycan biosynthesis; alginate biosynthesis.</text>
</comment>
<dbReference type="InterPro" id="IPR028362">
    <property type="entry name" value="AlgI"/>
</dbReference>
<keyword evidence="16" id="KW-1185">Reference proteome</keyword>
<keyword evidence="5 13" id="KW-1003">Cell membrane</keyword>
<evidence type="ECO:0000256" key="7">
    <source>
        <dbReference type="ARBA" id="ARBA00022692"/>
    </source>
</evidence>
<feature type="transmembrane region" description="Helical" evidence="14">
    <location>
        <begin position="439"/>
        <end position="456"/>
    </location>
</feature>
<reference evidence="15 16" key="1">
    <citation type="submission" date="2018-01" db="EMBL/GenBank/DDBJ databases">
        <title>The draft genome sequence of Cohaesibacter sp. H1304.</title>
        <authorList>
            <person name="Wang N.-N."/>
            <person name="Du Z.-J."/>
        </authorList>
    </citation>
    <scope>NUCLEOTIDE SEQUENCE [LARGE SCALE GENOMIC DNA]</scope>
    <source>
        <strain evidence="15 16">H1304</strain>
    </source>
</reference>
<dbReference type="Pfam" id="PF03062">
    <property type="entry name" value="MBOAT"/>
    <property type="match status" value="1"/>
</dbReference>
<evidence type="ECO:0000256" key="11">
    <source>
        <dbReference type="ARBA" id="ARBA00023315"/>
    </source>
</evidence>
<feature type="transmembrane region" description="Helical" evidence="14">
    <location>
        <begin position="315"/>
        <end position="338"/>
    </location>
</feature>
<evidence type="ECO:0000313" key="16">
    <source>
        <dbReference type="Proteomes" id="UP000234881"/>
    </source>
</evidence>
<proteinExistence type="inferred from homology"/>
<feature type="transmembrane region" description="Helical" evidence="14">
    <location>
        <begin position="6"/>
        <end position="25"/>
    </location>
</feature>
<evidence type="ECO:0000256" key="6">
    <source>
        <dbReference type="ARBA" id="ARBA00022679"/>
    </source>
</evidence>
<sequence length="468" mass="53358">MLFPTIDFGLFFLVVFFASWSLRRFSSSRKQLLLVASYFFYGYWDWKFCSLLLFNAIVSYIGGVLIDGSDRQRKKKQILTLVVAIDLALLGYFKYAGFFVDSLRALLERLGLERELPLMEVILPVGISFFTFQSISYVVDVYRKEIPASRSFVDLALYISFFPQLVAGPIVRAAHFMPQLDKRPVLTRRFMAKGLFLILIGLFKKMVLANYLATLYVDEIFMAPEFASSLELVVAVYAYAGQIYCDFSGYSDIAIGLAALMGYHFKRNFNQPYRAASLQEFWQRWHISLSQWLRDYLYIPLGGSRNGTKMTYRNLFLTMFLGGIWHGAAMTFVLWGGIHGLALILERMSGFARWTKDGLGRFVGIMVTFHIVCLAWIFFRASSLTLALDYLRAIGEATTTITTLTPFVAALVIICAIGQFMPRASYERISHFMSRSGHLGMALIFSFGLVLIQWISPSGTAPFIYFQF</sequence>
<protein>
    <recommendedName>
        <fullName evidence="4">Probable alginate O-acetylase AlgI</fullName>
    </recommendedName>
    <alternativeName>
        <fullName evidence="12">Alginate biosynthesis protein AlgI</fullName>
    </alternativeName>
</protein>
<name>A0A2N5XQ82_9HYPH</name>
<dbReference type="AlphaFoldDB" id="A0A2N5XQ82"/>
<dbReference type="InterPro" id="IPR024194">
    <property type="entry name" value="Ac/AlaTfrase_AlgI/DltB"/>
</dbReference>
<organism evidence="15 16">
    <name type="scientific">Cohaesibacter celericrescens</name>
    <dbReference type="NCBI Taxonomy" id="2067669"/>
    <lineage>
        <taxon>Bacteria</taxon>
        <taxon>Pseudomonadati</taxon>
        <taxon>Pseudomonadota</taxon>
        <taxon>Alphaproteobacteria</taxon>
        <taxon>Hyphomicrobiales</taxon>
        <taxon>Cohaesibacteraceae</taxon>
    </lineage>
</organism>
<feature type="transmembrane region" description="Helical" evidence="14">
    <location>
        <begin position="399"/>
        <end position="418"/>
    </location>
</feature>
<accession>A0A2N5XQ82</accession>
<comment type="subcellular location">
    <subcellularLocation>
        <location evidence="1">Cell membrane</location>
        <topology evidence="1">Multi-pass membrane protein</topology>
    </subcellularLocation>
</comment>
<evidence type="ECO:0000256" key="9">
    <source>
        <dbReference type="ARBA" id="ARBA00022989"/>
    </source>
</evidence>
<keyword evidence="6 13" id="KW-0808">Transferase</keyword>
<feature type="transmembrane region" description="Helical" evidence="14">
    <location>
        <begin position="78"/>
        <end position="95"/>
    </location>
</feature>
<dbReference type="PANTHER" id="PTHR13285">
    <property type="entry name" value="ACYLTRANSFERASE"/>
    <property type="match status" value="1"/>
</dbReference>
<keyword evidence="10 13" id="KW-0472">Membrane</keyword>
<evidence type="ECO:0000256" key="10">
    <source>
        <dbReference type="ARBA" id="ARBA00023136"/>
    </source>
</evidence>
<evidence type="ECO:0000313" key="15">
    <source>
        <dbReference type="EMBL" id="PLW76654.1"/>
    </source>
</evidence>
<evidence type="ECO:0000256" key="12">
    <source>
        <dbReference type="ARBA" id="ARBA00031030"/>
    </source>
</evidence>
<evidence type="ECO:0000256" key="13">
    <source>
        <dbReference type="PIRNR" id="PIRNR016636"/>
    </source>
</evidence>
<dbReference type="GO" id="GO:0016746">
    <property type="term" value="F:acyltransferase activity"/>
    <property type="evidence" value="ECO:0007669"/>
    <property type="project" value="UniProtKB-KW"/>
</dbReference>
<evidence type="ECO:0000256" key="3">
    <source>
        <dbReference type="ARBA" id="ARBA00010323"/>
    </source>
</evidence>
<dbReference type="PIRSF" id="PIRSF500217">
    <property type="entry name" value="AlgI"/>
    <property type="match status" value="1"/>
</dbReference>
<evidence type="ECO:0000256" key="1">
    <source>
        <dbReference type="ARBA" id="ARBA00004651"/>
    </source>
</evidence>
<keyword evidence="11 13" id="KW-0012">Acyltransferase</keyword>
<keyword evidence="9 14" id="KW-1133">Transmembrane helix</keyword>
<evidence type="ECO:0000256" key="14">
    <source>
        <dbReference type="SAM" id="Phobius"/>
    </source>
</evidence>
<evidence type="ECO:0000256" key="4">
    <source>
        <dbReference type="ARBA" id="ARBA00016084"/>
    </source>
</evidence>
<dbReference type="OrthoDB" id="139172at2"/>
<evidence type="ECO:0000256" key="8">
    <source>
        <dbReference type="ARBA" id="ARBA00022841"/>
    </source>
</evidence>
<dbReference type="InterPro" id="IPR051085">
    <property type="entry name" value="MB_O-acyltransferase"/>
</dbReference>
<dbReference type="InterPro" id="IPR004299">
    <property type="entry name" value="MBOAT_fam"/>
</dbReference>
<dbReference type="GO" id="GO:0005886">
    <property type="term" value="C:plasma membrane"/>
    <property type="evidence" value="ECO:0007669"/>
    <property type="project" value="UniProtKB-SubCell"/>
</dbReference>
<dbReference type="EMBL" id="PKUQ01000022">
    <property type="protein sequence ID" value="PLW76654.1"/>
    <property type="molecule type" value="Genomic_DNA"/>
</dbReference>